<evidence type="ECO:0000313" key="2">
    <source>
        <dbReference type="Proteomes" id="UP001300692"/>
    </source>
</evidence>
<dbReference type="Pfam" id="PF03352">
    <property type="entry name" value="Adenine_glyco"/>
    <property type="match status" value="1"/>
</dbReference>
<sequence length="190" mass="22017">MCKKRCGWAENSFEAYEKYHDEEWGVPVHDDKTHFEFLILEGAQAGLSWSTIIKKREGYRQAFADFDVEKVAKFSEEKIQELIQYEGIVRNKLKIRSAVTNARCFLEIQKEFGSFDNYIWGFVNHKVIVGHWKSMSEVPATTAESDALSKDLKKRGFKFVGSTIIYAHMQATGLVNDHSIDCFRYTELLK</sequence>
<dbReference type="Gene3D" id="1.10.340.30">
    <property type="entry name" value="Hypothetical protein, domain 2"/>
    <property type="match status" value="1"/>
</dbReference>
<dbReference type="RefSeq" id="WP_264139276.1">
    <property type="nucleotide sequence ID" value="NZ_JAOYOD010000001.1"/>
</dbReference>
<keyword evidence="2" id="KW-1185">Reference proteome</keyword>
<dbReference type="EMBL" id="JAOYOD010000001">
    <property type="protein sequence ID" value="MCV9388410.1"/>
    <property type="molecule type" value="Genomic_DNA"/>
</dbReference>
<dbReference type="Proteomes" id="UP001300692">
    <property type="component" value="Unassembled WGS sequence"/>
</dbReference>
<dbReference type="PANTHER" id="PTHR31116:SF29">
    <property type="entry name" value="DNA GLYCOSYLASE SUPERFAMILY PROTEIN"/>
    <property type="match status" value="1"/>
</dbReference>
<dbReference type="NCBIfam" id="TIGR00624">
    <property type="entry name" value="tag"/>
    <property type="match status" value="1"/>
</dbReference>
<organism evidence="1 2">
    <name type="scientific">Reichenbachiella ulvae</name>
    <dbReference type="NCBI Taxonomy" id="2980104"/>
    <lineage>
        <taxon>Bacteria</taxon>
        <taxon>Pseudomonadati</taxon>
        <taxon>Bacteroidota</taxon>
        <taxon>Cytophagia</taxon>
        <taxon>Cytophagales</taxon>
        <taxon>Reichenbachiellaceae</taxon>
        <taxon>Reichenbachiella</taxon>
    </lineage>
</organism>
<name>A0ABT3CY52_9BACT</name>
<protein>
    <submittedName>
        <fullName evidence="1">DNA-3-methyladenine glycosylase I</fullName>
    </submittedName>
</protein>
<dbReference type="PANTHER" id="PTHR31116">
    <property type="entry name" value="OS04G0501200 PROTEIN"/>
    <property type="match status" value="1"/>
</dbReference>
<dbReference type="InterPro" id="IPR005019">
    <property type="entry name" value="Adenine_glyco"/>
</dbReference>
<accession>A0ABT3CY52</accession>
<comment type="caution">
    <text evidence="1">The sequence shown here is derived from an EMBL/GenBank/DDBJ whole genome shotgun (WGS) entry which is preliminary data.</text>
</comment>
<dbReference type="InterPro" id="IPR004597">
    <property type="entry name" value="Tag"/>
</dbReference>
<evidence type="ECO:0000313" key="1">
    <source>
        <dbReference type="EMBL" id="MCV9388410.1"/>
    </source>
</evidence>
<proteinExistence type="predicted"/>
<dbReference type="InterPro" id="IPR011257">
    <property type="entry name" value="DNA_glycosylase"/>
</dbReference>
<gene>
    <name evidence="1" type="ORF">N7U62_17130</name>
</gene>
<reference evidence="1 2" key="1">
    <citation type="submission" date="2022-10" db="EMBL/GenBank/DDBJ databases">
        <title>Comparative genomics and taxonomic characterization of three novel marine species of genus Reichenbachiella exhibiting antioxidant and polysaccharide degradation activities.</title>
        <authorList>
            <person name="Muhammad N."/>
            <person name="Lee Y.-J."/>
            <person name="Ko J."/>
            <person name="Kim S.-G."/>
        </authorList>
    </citation>
    <scope>NUCLEOTIDE SEQUENCE [LARGE SCALE GENOMIC DNA]</scope>
    <source>
        <strain evidence="1 2">ABR2-5</strain>
    </source>
</reference>
<dbReference type="SUPFAM" id="SSF48150">
    <property type="entry name" value="DNA-glycosylase"/>
    <property type="match status" value="1"/>
</dbReference>